<evidence type="ECO:0000313" key="5">
    <source>
        <dbReference type="Proteomes" id="UP000007305"/>
    </source>
</evidence>
<evidence type="ECO:0000259" key="3">
    <source>
        <dbReference type="Pfam" id="PF11961"/>
    </source>
</evidence>
<feature type="compositionally biased region" description="Basic and acidic residues" evidence="1">
    <location>
        <begin position="586"/>
        <end position="597"/>
    </location>
</feature>
<dbReference type="OrthoDB" id="2020544at2759"/>
<dbReference type="Pfam" id="PF11961">
    <property type="entry name" value="DUF3475"/>
    <property type="match status" value="1"/>
</dbReference>
<feature type="domain" description="DUF3475" evidence="3">
    <location>
        <begin position="105"/>
        <end position="161"/>
    </location>
</feature>
<proteinExistence type="evidence at protein level"/>
<dbReference type="Proteomes" id="UP000007305">
    <property type="component" value="Chromosome 5"/>
</dbReference>
<evidence type="ECO:0000256" key="1">
    <source>
        <dbReference type="SAM" id="MobiDB-lite"/>
    </source>
</evidence>
<dbReference type="Gramene" id="Zm00001eb228090_T002">
    <property type="protein sequence ID" value="Zm00001eb228090_P002"/>
    <property type="gene ID" value="Zm00001eb228090"/>
</dbReference>
<dbReference type="PANTHER" id="PTHR31730:SF37">
    <property type="entry name" value="OS06G0716000 PROTEIN"/>
    <property type="match status" value="1"/>
</dbReference>
<reference evidence="4" key="2">
    <citation type="submission" date="2019-07" db="EMBL/GenBank/DDBJ databases">
        <authorList>
            <person name="Seetharam A."/>
            <person name="Woodhouse M."/>
            <person name="Cannon E."/>
        </authorList>
    </citation>
    <scope>NUCLEOTIDE SEQUENCE [LARGE SCALE GENOMIC DNA]</scope>
    <source>
        <strain evidence="4">cv. B73</strain>
    </source>
</reference>
<feature type="compositionally biased region" description="Polar residues" evidence="1">
    <location>
        <begin position="509"/>
        <end position="522"/>
    </location>
</feature>
<sequence length="611" mass="68208">MGCVCSRGLPEDAPPAPGPLAAAYDARRLRYGPGDLDSSELAIPRPKPPHSHKVSDTGTFLGRASIAGLEKAVEVLDTLGSSMTNLNPGSGFLSGGTNRGNKACILAFEVANTIAKASSLWRSCSDESIEELKKEILHSDGVRALVSSNTIELLHIAAVDKREELAIFSKEVIRFGNLCKDPIWHNLGRYFDKYASEKLVTDNTPQDHSKESMEATVQQLINLAQNTSELYHELHALDRFEQDFKRKFRDEESVPAARRESIMILHSELKRQRKLVKNLKKKSLWSRTLEEIVEKLVDIVIFLHKQIRDSFNETGTDFCASEQTQNKRLGSCGLALHYANIINQIENIVSRPLSLPPSARDNLYHGLPITVKSALRSRLQTYNPEEERTVAQIKAEMQKTLRWLLPIAENTIRAHQGFGWVGEWANLGSDMSKKSGSQHSVTRIQTLHHADKAKTEHYMLELVALLHHLVIQVKNRGYGTSKSSRHDASSRSRKAAATDLRPETETRHNTSPVNSRTASSPLSDCERAALDHLSFRRTAYGRSQSCEPPPGHRRSKAHRSWDPCRSHGSSPATEFGRTPAVQQRGRGRDLDVIDGLDRLPSYSHPPSPTFC</sequence>
<dbReference type="AlphaFoldDB" id="A0A804PDP9"/>
<dbReference type="GeneID" id="103626456"/>
<dbReference type="RefSeq" id="XP_020393984.1">
    <property type="nucleotide sequence ID" value="XM_020538395.3"/>
</dbReference>
<dbReference type="GO" id="GO:0045927">
    <property type="term" value="P:positive regulation of growth"/>
    <property type="evidence" value="ECO:0007669"/>
    <property type="project" value="InterPro"/>
</dbReference>
<dbReference type="InterPro" id="IPR045021">
    <property type="entry name" value="PSI1/2/3"/>
</dbReference>
<gene>
    <name evidence="4" type="primary">LOC103626456</name>
</gene>
<keyword evidence="6" id="KW-1267">Proteomics identification</keyword>
<organism evidence="4 5">
    <name type="scientific">Zea mays</name>
    <name type="common">Maize</name>
    <dbReference type="NCBI Taxonomy" id="4577"/>
    <lineage>
        <taxon>Eukaryota</taxon>
        <taxon>Viridiplantae</taxon>
        <taxon>Streptophyta</taxon>
        <taxon>Embryophyta</taxon>
        <taxon>Tracheophyta</taxon>
        <taxon>Spermatophyta</taxon>
        <taxon>Magnoliopsida</taxon>
        <taxon>Liliopsida</taxon>
        <taxon>Poales</taxon>
        <taxon>Poaceae</taxon>
        <taxon>PACMAD clade</taxon>
        <taxon>Panicoideae</taxon>
        <taxon>Andropogonodae</taxon>
        <taxon>Andropogoneae</taxon>
        <taxon>Tripsacinae</taxon>
        <taxon>Zea</taxon>
    </lineage>
</organism>
<reference evidence="5" key="1">
    <citation type="journal article" date="2009" name="Science">
        <title>The B73 maize genome: complexity, diversity, and dynamics.</title>
        <authorList>
            <person name="Schnable P.S."/>
            <person name="Ware D."/>
            <person name="Fulton R.S."/>
            <person name="Stein J.C."/>
            <person name="Wei F."/>
            <person name="Pasternak S."/>
            <person name="Liang C."/>
            <person name="Zhang J."/>
            <person name="Fulton L."/>
            <person name="Graves T.A."/>
            <person name="Minx P."/>
            <person name="Reily A.D."/>
            <person name="Courtney L."/>
            <person name="Kruchowski S.S."/>
            <person name="Tomlinson C."/>
            <person name="Strong C."/>
            <person name="Delehaunty K."/>
            <person name="Fronick C."/>
            <person name="Courtney B."/>
            <person name="Rock S.M."/>
            <person name="Belter E."/>
            <person name="Du F."/>
            <person name="Kim K."/>
            <person name="Abbott R.M."/>
            <person name="Cotton M."/>
            <person name="Levy A."/>
            <person name="Marchetto P."/>
            <person name="Ochoa K."/>
            <person name="Jackson S.M."/>
            <person name="Gillam B."/>
            <person name="Chen W."/>
            <person name="Yan L."/>
            <person name="Higginbotham J."/>
            <person name="Cardenas M."/>
            <person name="Waligorski J."/>
            <person name="Applebaum E."/>
            <person name="Phelps L."/>
            <person name="Falcone J."/>
            <person name="Kanchi K."/>
            <person name="Thane T."/>
            <person name="Scimone A."/>
            <person name="Thane N."/>
            <person name="Henke J."/>
            <person name="Wang T."/>
            <person name="Ruppert J."/>
            <person name="Shah N."/>
            <person name="Rotter K."/>
            <person name="Hodges J."/>
            <person name="Ingenthron E."/>
            <person name="Cordes M."/>
            <person name="Kohlberg S."/>
            <person name="Sgro J."/>
            <person name="Delgado B."/>
            <person name="Mead K."/>
            <person name="Chinwalla A."/>
            <person name="Leonard S."/>
            <person name="Crouse K."/>
            <person name="Collura K."/>
            <person name="Kudrna D."/>
            <person name="Currie J."/>
            <person name="He R."/>
            <person name="Angelova A."/>
            <person name="Rajasekar S."/>
            <person name="Mueller T."/>
            <person name="Lomeli R."/>
            <person name="Scara G."/>
            <person name="Ko A."/>
            <person name="Delaney K."/>
            <person name="Wissotski M."/>
            <person name="Lopez G."/>
            <person name="Campos D."/>
            <person name="Braidotti M."/>
            <person name="Ashley E."/>
            <person name="Golser W."/>
            <person name="Kim H."/>
            <person name="Lee S."/>
            <person name="Lin J."/>
            <person name="Dujmic Z."/>
            <person name="Kim W."/>
            <person name="Talag J."/>
            <person name="Zuccolo A."/>
            <person name="Fan C."/>
            <person name="Sebastian A."/>
            <person name="Kramer M."/>
            <person name="Spiegel L."/>
            <person name="Nascimento L."/>
            <person name="Zutavern T."/>
            <person name="Miller B."/>
            <person name="Ambroise C."/>
            <person name="Muller S."/>
            <person name="Spooner W."/>
            <person name="Narechania A."/>
            <person name="Ren L."/>
            <person name="Wei S."/>
            <person name="Kumari S."/>
            <person name="Faga B."/>
            <person name="Levy M.J."/>
            <person name="McMahan L."/>
            <person name="Van Buren P."/>
            <person name="Vaughn M.W."/>
            <person name="Ying K."/>
            <person name="Yeh C.-T."/>
            <person name="Emrich S.J."/>
            <person name="Jia Y."/>
            <person name="Kalyanaraman A."/>
            <person name="Hsia A.-P."/>
            <person name="Barbazuk W.B."/>
            <person name="Baucom R.S."/>
            <person name="Brutnell T.P."/>
            <person name="Carpita N.C."/>
            <person name="Chaparro C."/>
            <person name="Chia J.-M."/>
            <person name="Deragon J.-M."/>
            <person name="Estill J.C."/>
            <person name="Fu Y."/>
            <person name="Jeddeloh J.A."/>
            <person name="Han Y."/>
            <person name="Lee H."/>
            <person name="Li P."/>
            <person name="Lisch D.R."/>
            <person name="Liu S."/>
            <person name="Liu Z."/>
            <person name="Nagel D.H."/>
            <person name="McCann M.C."/>
            <person name="SanMiguel P."/>
            <person name="Myers A.M."/>
            <person name="Nettleton D."/>
            <person name="Nguyen J."/>
            <person name="Penning B.W."/>
            <person name="Ponnala L."/>
            <person name="Schneider K.L."/>
            <person name="Schwartz D.C."/>
            <person name="Sharma A."/>
            <person name="Soderlund C."/>
            <person name="Springer N.M."/>
            <person name="Sun Q."/>
            <person name="Wang H."/>
            <person name="Waterman M."/>
            <person name="Westerman R."/>
            <person name="Wolfgruber T.K."/>
            <person name="Yang L."/>
            <person name="Yu Y."/>
            <person name="Zhang L."/>
            <person name="Zhou S."/>
            <person name="Zhu Q."/>
            <person name="Bennetzen J.L."/>
            <person name="Dawe R.K."/>
            <person name="Jiang J."/>
            <person name="Jiang N."/>
            <person name="Presting G.G."/>
            <person name="Wessler S.R."/>
            <person name="Aluru S."/>
            <person name="Martienssen R.A."/>
            <person name="Clifton S.W."/>
            <person name="McCombie W.R."/>
            <person name="Wing R.A."/>
            <person name="Wilson R.K."/>
        </authorList>
    </citation>
    <scope>NUCLEOTIDE SEQUENCE [LARGE SCALE GENOMIC DNA]</scope>
    <source>
        <strain evidence="5">cv. B73</strain>
    </source>
</reference>
<dbReference type="InterPro" id="IPR007700">
    <property type="entry name" value="DUF668"/>
</dbReference>
<dbReference type="EnsemblPlants" id="Zm00001eb228090_T002">
    <property type="protein sequence ID" value="Zm00001eb228090_P002"/>
    <property type="gene ID" value="Zm00001eb228090"/>
</dbReference>
<evidence type="ECO:0000259" key="2">
    <source>
        <dbReference type="Pfam" id="PF05003"/>
    </source>
</evidence>
<dbReference type="PANTHER" id="PTHR31730">
    <property type="entry name" value="OS01G0873900 PROTEIN"/>
    <property type="match status" value="1"/>
</dbReference>
<feature type="domain" description="DUF668" evidence="2">
    <location>
        <begin position="328"/>
        <end position="413"/>
    </location>
</feature>
<protein>
    <submittedName>
        <fullName evidence="4">Uncharacterized protein</fullName>
    </submittedName>
</protein>
<reference evidence="4" key="3">
    <citation type="submission" date="2021-05" db="UniProtKB">
        <authorList>
            <consortium name="EnsemblPlants"/>
        </authorList>
    </citation>
    <scope>IDENTIFICATION</scope>
    <source>
        <strain evidence="4">cv. B73</strain>
    </source>
</reference>
<feature type="region of interest" description="Disordered" evidence="1">
    <location>
        <begin position="541"/>
        <end position="611"/>
    </location>
</feature>
<dbReference type="KEGG" id="zma:103626456"/>
<accession>A0A804PDP9</accession>
<dbReference type="InterPro" id="IPR021864">
    <property type="entry name" value="DUF3475"/>
</dbReference>
<evidence type="ECO:0000313" key="4">
    <source>
        <dbReference type="EnsemblPlants" id="Zm00001eb228090_P002"/>
    </source>
</evidence>
<feature type="region of interest" description="Disordered" evidence="1">
    <location>
        <begin position="477"/>
        <end position="524"/>
    </location>
</feature>
<keyword evidence="5" id="KW-1185">Reference proteome</keyword>
<name>A0A804PDP9_MAIZE</name>
<dbReference type="Pfam" id="PF05003">
    <property type="entry name" value="DUF668"/>
    <property type="match status" value="1"/>
</dbReference>
<evidence type="ECO:0007829" key="6">
    <source>
        <dbReference type="PeptideAtlas" id="A0A804PDP9"/>
    </source>
</evidence>